<dbReference type="PANTHER" id="PTHR33608">
    <property type="entry name" value="BLL2464 PROTEIN"/>
    <property type="match status" value="1"/>
</dbReference>
<feature type="domain" description="DUF58" evidence="1">
    <location>
        <begin position="199"/>
        <end position="379"/>
    </location>
</feature>
<dbReference type="OrthoDB" id="845740at2"/>
<comment type="caution">
    <text evidence="2">The sequence shown here is derived from an EMBL/GenBank/DDBJ whole genome shotgun (WGS) entry which is preliminary data.</text>
</comment>
<evidence type="ECO:0000313" key="2">
    <source>
        <dbReference type="EMBL" id="RXZ67208.1"/>
    </source>
</evidence>
<dbReference type="PANTHER" id="PTHR33608:SF3">
    <property type="entry name" value="SLR2013 PROTEIN"/>
    <property type="match status" value="1"/>
</dbReference>
<gene>
    <name evidence="2" type="ORF">ESP51_18785</name>
</gene>
<accession>A0A4Q2KPA3</accession>
<dbReference type="EMBL" id="SDPN01000058">
    <property type="protein sequence ID" value="RXZ67208.1"/>
    <property type="molecule type" value="Genomic_DNA"/>
</dbReference>
<evidence type="ECO:0000313" key="3">
    <source>
        <dbReference type="Proteomes" id="UP000293865"/>
    </source>
</evidence>
<sequence>MTISGRFALLLALGVVPVVAAGISGAAEAWIALAGWLTLALGAGVLDVSLAASPRRVALGRELPDRVRLGETVTAELTVRNLGGRMLRATVRDGWEPSAGLAGPNRTPLLVPPGERRRMTLQLTPWRRGDRRVAQVTVRSAGPLGLWSRQATLAAPGRIRVLPPFHSRVHLPSRLTRLRELDGRTPLLIRGQGTEFDSIREYVRGDDVRSIDWRATARHADPEVPGGMRLMVRTWRPERDRRIVIVADTSRTAAARIADEPRLDTAFEASLLLAALASHAGDRVDFLAWDRRLRGRVHGASGPELLARMVDTMAGIDAELIEADWSSVPGQVRRVTSRRALVVLLTAADSPGSSRGLLSMLPQLTSRHTVIVASVTDPALVEAGGARGDLEEVYRAAAAERGLIDTARVAAAIRRLGALTVSAPPHELPPALADRYLDLKASGQL</sequence>
<dbReference type="Proteomes" id="UP000293865">
    <property type="component" value="Unassembled WGS sequence"/>
</dbReference>
<dbReference type="InterPro" id="IPR002881">
    <property type="entry name" value="DUF58"/>
</dbReference>
<reference evidence="2 3" key="1">
    <citation type="submission" date="2019-01" db="EMBL/GenBank/DDBJ databases">
        <title>Agromyces.</title>
        <authorList>
            <person name="Li J."/>
        </authorList>
    </citation>
    <scope>NUCLEOTIDE SEQUENCE [LARGE SCALE GENOMIC DNA]</scope>
    <source>
        <strain evidence="2 3">DSM 15934</strain>
    </source>
</reference>
<dbReference type="Pfam" id="PF01882">
    <property type="entry name" value="DUF58"/>
    <property type="match status" value="1"/>
</dbReference>
<keyword evidence="3" id="KW-1185">Reference proteome</keyword>
<protein>
    <submittedName>
        <fullName evidence="2">DUF58 domain-containing protein</fullName>
    </submittedName>
</protein>
<dbReference type="AlphaFoldDB" id="A0A4Q2KPA3"/>
<dbReference type="RefSeq" id="WP_129522418.1">
    <property type="nucleotide sequence ID" value="NZ_SDPN01000058.1"/>
</dbReference>
<name>A0A4Q2KPA3_9MICO</name>
<organism evidence="2 3">
    <name type="scientific">Agromyces albus</name>
    <dbReference type="NCBI Taxonomy" id="205332"/>
    <lineage>
        <taxon>Bacteria</taxon>
        <taxon>Bacillati</taxon>
        <taxon>Actinomycetota</taxon>
        <taxon>Actinomycetes</taxon>
        <taxon>Micrococcales</taxon>
        <taxon>Microbacteriaceae</taxon>
        <taxon>Agromyces</taxon>
    </lineage>
</organism>
<proteinExistence type="predicted"/>
<evidence type="ECO:0000259" key="1">
    <source>
        <dbReference type="Pfam" id="PF01882"/>
    </source>
</evidence>